<accession>A0AAE1CWS8</accession>
<evidence type="ECO:0000313" key="1">
    <source>
        <dbReference type="EMBL" id="KAK3741461.1"/>
    </source>
</evidence>
<sequence>MFYVLYSHFTLDDAFLEDDAVESTSTQEPPQISPANDPKVGDFVSVKYTLGKKQLIYNAIVIEPCQPLDDRELMVSFLKGQGTYFVFPEKKEVCFVGKEVVVAILQLPLIDNRRRHFF</sequence>
<gene>
    <name evidence="1" type="ORF">RRG08_017590</name>
</gene>
<name>A0AAE1CWS8_9GAST</name>
<reference evidence="1" key="1">
    <citation type="journal article" date="2023" name="G3 (Bethesda)">
        <title>A reference genome for the long-term kleptoplast-retaining sea slug Elysia crispata morphotype clarki.</title>
        <authorList>
            <person name="Eastman K.E."/>
            <person name="Pendleton A.L."/>
            <person name="Shaikh M.A."/>
            <person name="Suttiyut T."/>
            <person name="Ogas R."/>
            <person name="Tomko P."/>
            <person name="Gavelis G."/>
            <person name="Widhalm J.R."/>
            <person name="Wisecaver J.H."/>
        </authorList>
    </citation>
    <scope>NUCLEOTIDE SEQUENCE</scope>
    <source>
        <strain evidence="1">ECLA1</strain>
    </source>
</reference>
<dbReference type="AlphaFoldDB" id="A0AAE1CWS8"/>
<keyword evidence="2" id="KW-1185">Reference proteome</keyword>
<proteinExistence type="predicted"/>
<organism evidence="1 2">
    <name type="scientific">Elysia crispata</name>
    <name type="common">lettuce slug</name>
    <dbReference type="NCBI Taxonomy" id="231223"/>
    <lineage>
        <taxon>Eukaryota</taxon>
        <taxon>Metazoa</taxon>
        <taxon>Spiralia</taxon>
        <taxon>Lophotrochozoa</taxon>
        <taxon>Mollusca</taxon>
        <taxon>Gastropoda</taxon>
        <taxon>Heterobranchia</taxon>
        <taxon>Euthyneura</taxon>
        <taxon>Panpulmonata</taxon>
        <taxon>Sacoglossa</taxon>
        <taxon>Placobranchoidea</taxon>
        <taxon>Plakobranchidae</taxon>
        <taxon>Elysia</taxon>
    </lineage>
</organism>
<evidence type="ECO:0000313" key="2">
    <source>
        <dbReference type="Proteomes" id="UP001283361"/>
    </source>
</evidence>
<comment type="caution">
    <text evidence="1">The sequence shown here is derived from an EMBL/GenBank/DDBJ whole genome shotgun (WGS) entry which is preliminary data.</text>
</comment>
<dbReference type="EMBL" id="JAWDGP010006426">
    <property type="protein sequence ID" value="KAK3741461.1"/>
    <property type="molecule type" value="Genomic_DNA"/>
</dbReference>
<dbReference type="Proteomes" id="UP001283361">
    <property type="component" value="Unassembled WGS sequence"/>
</dbReference>
<protein>
    <submittedName>
        <fullName evidence="1">Uncharacterized protein</fullName>
    </submittedName>
</protein>